<sequence length="117" mass="11688">MGVCSSTRHRCNVRSSVAPTTVNGEAISAVSATAPGGAASDKDAVADVTDVGDCIPRTELRTVLPPASESAFDNGVSCATAECPSVIPSSALHFVSCYDVPVLNTTSSASLVGSAES</sequence>
<gene>
    <name evidence="1" type="primary">ligA_28</name>
    <name evidence="1" type="ORF">CM83_101131</name>
</gene>
<proteinExistence type="predicted"/>
<protein>
    <submittedName>
        <fullName evidence="1">DNA ligase</fullName>
    </submittedName>
</protein>
<dbReference type="AlphaFoldDB" id="A0A0A9X091"/>
<dbReference type="GO" id="GO:0016874">
    <property type="term" value="F:ligase activity"/>
    <property type="evidence" value="ECO:0007669"/>
    <property type="project" value="UniProtKB-KW"/>
</dbReference>
<feature type="non-terminal residue" evidence="1">
    <location>
        <position position="117"/>
    </location>
</feature>
<accession>A0A0A9X091</accession>
<dbReference type="EMBL" id="GBHO01031416">
    <property type="protein sequence ID" value="JAG12188.1"/>
    <property type="molecule type" value="Transcribed_RNA"/>
</dbReference>
<keyword evidence="1" id="KW-0436">Ligase</keyword>
<name>A0A0A9X091_LYGHE</name>
<evidence type="ECO:0000313" key="1">
    <source>
        <dbReference type="EMBL" id="JAG12188.1"/>
    </source>
</evidence>
<reference evidence="1" key="1">
    <citation type="journal article" date="2014" name="PLoS ONE">
        <title>Transcriptome-Based Identification of ABC Transporters in the Western Tarnished Plant Bug Lygus hesperus.</title>
        <authorList>
            <person name="Hull J.J."/>
            <person name="Chaney K."/>
            <person name="Geib S.M."/>
            <person name="Fabrick J.A."/>
            <person name="Brent C.S."/>
            <person name="Walsh D."/>
            <person name="Lavine L.C."/>
        </authorList>
    </citation>
    <scope>NUCLEOTIDE SEQUENCE</scope>
</reference>
<reference evidence="1" key="2">
    <citation type="submission" date="2014-07" db="EMBL/GenBank/DDBJ databases">
        <authorList>
            <person name="Hull J."/>
        </authorList>
    </citation>
    <scope>NUCLEOTIDE SEQUENCE</scope>
</reference>
<organism evidence="1">
    <name type="scientific">Lygus hesperus</name>
    <name type="common">Western plant bug</name>
    <dbReference type="NCBI Taxonomy" id="30085"/>
    <lineage>
        <taxon>Eukaryota</taxon>
        <taxon>Metazoa</taxon>
        <taxon>Ecdysozoa</taxon>
        <taxon>Arthropoda</taxon>
        <taxon>Hexapoda</taxon>
        <taxon>Insecta</taxon>
        <taxon>Pterygota</taxon>
        <taxon>Neoptera</taxon>
        <taxon>Paraneoptera</taxon>
        <taxon>Hemiptera</taxon>
        <taxon>Heteroptera</taxon>
        <taxon>Panheteroptera</taxon>
        <taxon>Cimicomorpha</taxon>
        <taxon>Miridae</taxon>
        <taxon>Mirini</taxon>
        <taxon>Lygus</taxon>
    </lineage>
</organism>